<organism evidence="4 5">
    <name type="scientific">Portibacter lacus</name>
    <dbReference type="NCBI Taxonomy" id="1099794"/>
    <lineage>
        <taxon>Bacteria</taxon>
        <taxon>Pseudomonadati</taxon>
        <taxon>Bacteroidota</taxon>
        <taxon>Saprospiria</taxon>
        <taxon>Saprospirales</taxon>
        <taxon>Haliscomenobacteraceae</taxon>
        <taxon>Portibacter</taxon>
    </lineage>
</organism>
<keyword evidence="1" id="KW-0444">Lipid biosynthesis</keyword>
<evidence type="ECO:0000313" key="4">
    <source>
        <dbReference type="EMBL" id="GLR16183.1"/>
    </source>
</evidence>
<dbReference type="GO" id="GO:0008770">
    <property type="term" value="F:[acyl-carrier-protein] phosphodiesterase activity"/>
    <property type="evidence" value="ECO:0007669"/>
    <property type="project" value="InterPro"/>
</dbReference>
<name>A0AA37WCP9_9BACT</name>
<proteinExistence type="predicted"/>
<dbReference type="RefSeq" id="WP_235292985.1">
    <property type="nucleotide sequence ID" value="NZ_BSOH01000005.1"/>
</dbReference>
<evidence type="ECO:0000256" key="2">
    <source>
        <dbReference type="ARBA" id="ARBA00022801"/>
    </source>
</evidence>
<dbReference type="GO" id="GO:0006633">
    <property type="term" value="P:fatty acid biosynthetic process"/>
    <property type="evidence" value="ECO:0007669"/>
    <property type="project" value="InterPro"/>
</dbReference>
<dbReference type="PIRSF" id="PIRSF011489">
    <property type="entry name" value="DUF479"/>
    <property type="match status" value="1"/>
</dbReference>
<dbReference type="AlphaFoldDB" id="A0AA37WCP9"/>
<evidence type="ECO:0000313" key="5">
    <source>
        <dbReference type="Proteomes" id="UP001156666"/>
    </source>
</evidence>
<evidence type="ECO:0000256" key="3">
    <source>
        <dbReference type="ARBA" id="ARBA00023098"/>
    </source>
</evidence>
<reference evidence="4" key="2">
    <citation type="submission" date="2023-01" db="EMBL/GenBank/DDBJ databases">
        <title>Draft genome sequence of Portibacter lacus strain NBRC 108769.</title>
        <authorList>
            <person name="Sun Q."/>
            <person name="Mori K."/>
        </authorList>
    </citation>
    <scope>NUCLEOTIDE SEQUENCE</scope>
    <source>
        <strain evidence="4">NBRC 108769</strain>
    </source>
</reference>
<protein>
    <submittedName>
        <fullName evidence="4">ACP phosphodiesterase</fullName>
    </submittedName>
</protein>
<accession>A0AA37WCP9</accession>
<sequence length="194" mass="22944">MNFLAHIFLSYDNEELLLGNFMADFISNKQVEKYSDEIKRGILLHRLIDTFTDNHPIVRQGTKRLRKKHGKYAPVVIDILYDNILAKNWHLYDDKSLEEFAQDSYLILYRRLPDMPDKLRKKVPLMVADNFLLKYRSKAGIERALASMDRRTKFPSDFKSAALQLDEEEELFTEEFNIFFPELIQKCNEFLASN</sequence>
<keyword evidence="2" id="KW-0378">Hydrolase</keyword>
<dbReference type="PANTHER" id="PTHR38764:SF1">
    <property type="entry name" value="ACYL CARRIER PROTEIN PHOSPHODIESTERASE"/>
    <property type="match status" value="1"/>
</dbReference>
<reference evidence="4" key="1">
    <citation type="journal article" date="2014" name="Int. J. Syst. Evol. Microbiol.">
        <title>Complete genome sequence of Corynebacterium casei LMG S-19264T (=DSM 44701T), isolated from a smear-ripened cheese.</title>
        <authorList>
            <consortium name="US DOE Joint Genome Institute (JGI-PGF)"/>
            <person name="Walter F."/>
            <person name="Albersmeier A."/>
            <person name="Kalinowski J."/>
            <person name="Ruckert C."/>
        </authorList>
    </citation>
    <scope>NUCLEOTIDE SEQUENCE</scope>
    <source>
        <strain evidence="4">NBRC 108769</strain>
    </source>
</reference>
<dbReference type="EMBL" id="BSOH01000005">
    <property type="protein sequence ID" value="GLR16183.1"/>
    <property type="molecule type" value="Genomic_DNA"/>
</dbReference>
<comment type="caution">
    <text evidence="4">The sequence shown here is derived from an EMBL/GenBank/DDBJ whole genome shotgun (WGS) entry which is preliminary data.</text>
</comment>
<gene>
    <name evidence="4" type="ORF">GCM10007940_07980</name>
</gene>
<keyword evidence="5" id="KW-1185">Reference proteome</keyword>
<keyword evidence="3" id="KW-0443">Lipid metabolism</keyword>
<dbReference type="Proteomes" id="UP001156666">
    <property type="component" value="Unassembled WGS sequence"/>
</dbReference>
<dbReference type="PANTHER" id="PTHR38764">
    <property type="entry name" value="ACYL CARRIER PROTEIN PHOSPHODIESTERASE"/>
    <property type="match status" value="1"/>
</dbReference>
<evidence type="ECO:0000256" key="1">
    <source>
        <dbReference type="ARBA" id="ARBA00022516"/>
    </source>
</evidence>
<dbReference type="Pfam" id="PF04336">
    <property type="entry name" value="ACP_PD"/>
    <property type="match status" value="1"/>
</dbReference>
<dbReference type="InterPro" id="IPR007431">
    <property type="entry name" value="ACP_PD"/>
</dbReference>